<dbReference type="AlphaFoldDB" id="A0A9X2G0V3"/>
<dbReference type="PANTHER" id="PTHR13847:SF201">
    <property type="entry name" value="PUTATIBE OXIDOREDUCTASE"/>
    <property type="match status" value="1"/>
</dbReference>
<name>A0A9X2G0V3_9GAMM</name>
<dbReference type="RefSeq" id="WP_253617301.1">
    <property type="nucleotide sequence ID" value="NZ_JAMZDE010000001.1"/>
</dbReference>
<dbReference type="Gene3D" id="3.50.50.60">
    <property type="entry name" value="FAD/NAD(P)-binding domain"/>
    <property type="match status" value="1"/>
</dbReference>
<dbReference type="PANTHER" id="PTHR13847">
    <property type="entry name" value="SARCOSINE DEHYDROGENASE-RELATED"/>
    <property type="match status" value="1"/>
</dbReference>
<evidence type="ECO:0000313" key="4">
    <source>
        <dbReference type="Proteomes" id="UP001139474"/>
    </source>
</evidence>
<reference evidence="3" key="1">
    <citation type="submission" date="2022-06" db="EMBL/GenBank/DDBJ databases">
        <title>Idiomarina rhizosphaerae M1R2S28.</title>
        <authorList>
            <person name="Sun J.-Q."/>
            <person name="Li L.-F."/>
        </authorList>
    </citation>
    <scope>NUCLEOTIDE SEQUENCE</scope>
    <source>
        <strain evidence="3">M1R2S28</strain>
    </source>
</reference>
<dbReference type="GO" id="GO:0005737">
    <property type="term" value="C:cytoplasm"/>
    <property type="evidence" value="ECO:0007669"/>
    <property type="project" value="TreeGrafter"/>
</dbReference>
<dbReference type="SUPFAM" id="SSF51905">
    <property type="entry name" value="FAD/NAD(P)-binding domain"/>
    <property type="match status" value="1"/>
</dbReference>
<dbReference type="Proteomes" id="UP001139474">
    <property type="component" value="Unassembled WGS sequence"/>
</dbReference>
<evidence type="ECO:0000256" key="1">
    <source>
        <dbReference type="ARBA" id="ARBA00023002"/>
    </source>
</evidence>
<dbReference type="Gene3D" id="3.30.9.10">
    <property type="entry name" value="D-Amino Acid Oxidase, subunit A, domain 2"/>
    <property type="match status" value="1"/>
</dbReference>
<proteinExistence type="predicted"/>
<protein>
    <submittedName>
        <fullName evidence="3">FAD-binding oxidoreductase</fullName>
    </submittedName>
</protein>
<keyword evidence="4" id="KW-1185">Reference proteome</keyword>
<comment type="caution">
    <text evidence="3">The sequence shown here is derived from an EMBL/GenBank/DDBJ whole genome shotgun (WGS) entry which is preliminary data.</text>
</comment>
<sequence>MSNFPAVRSDIKCDVVVIGGGITGALIADELVANGFDTTVVEQRDIAWGSTSASTALLQYEIDTHLLDLFKWCGEDNGVKAYQGCSDAINSLSELASEVGDVDFARQKSLYFASQAEDKETLHNEFTLRQKHGFEVDWLKADEVQERYGLFSSGAILTHHAARIDPYRMTYRLLDRVVLRGGQVFDRTTIESITPSENGVTLRTTEGAKLSCQHVVMAAGYASQRWLKQKVSENRSTYVFITDPMDADTLGELTNTMMWESARPYLYFRTTGEGRILVGGEDDDVDIPSRRDGRVKDKCDKMIKRISELFPGFELRPTFSWAGTFAETSDGLPFFGTNRQYGPRVLFAMAYGGNGITYSMIGAKLLRDQIEGKEHRLAKLFSFDRLNG</sequence>
<evidence type="ECO:0000259" key="2">
    <source>
        <dbReference type="Pfam" id="PF01266"/>
    </source>
</evidence>
<dbReference type="EMBL" id="JAMZDE010000001">
    <property type="protein sequence ID" value="MCP1338303.1"/>
    <property type="molecule type" value="Genomic_DNA"/>
</dbReference>
<accession>A0A9X2G0V3</accession>
<dbReference type="Pfam" id="PF01266">
    <property type="entry name" value="DAO"/>
    <property type="match status" value="1"/>
</dbReference>
<feature type="domain" description="FAD dependent oxidoreductase" evidence="2">
    <location>
        <begin position="14"/>
        <end position="368"/>
    </location>
</feature>
<organism evidence="3 4">
    <name type="scientific">Idiomarina rhizosphaerae</name>
    <dbReference type="NCBI Taxonomy" id="2961572"/>
    <lineage>
        <taxon>Bacteria</taxon>
        <taxon>Pseudomonadati</taxon>
        <taxon>Pseudomonadota</taxon>
        <taxon>Gammaproteobacteria</taxon>
        <taxon>Alteromonadales</taxon>
        <taxon>Idiomarinaceae</taxon>
        <taxon>Idiomarina</taxon>
    </lineage>
</organism>
<keyword evidence="1" id="KW-0560">Oxidoreductase</keyword>
<gene>
    <name evidence="3" type="ORF">NJR55_01735</name>
</gene>
<dbReference type="InterPro" id="IPR036188">
    <property type="entry name" value="FAD/NAD-bd_sf"/>
</dbReference>
<evidence type="ECO:0000313" key="3">
    <source>
        <dbReference type="EMBL" id="MCP1338303.1"/>
    </source>
</evidence>
<dbReference type="GO" id="GO:0016491">
    <property type="term" value="F:oxidoreductase activity"/>
    <property type="evidence" value="ECO:0007669"/>
    <property type="project" value="UniProtKB-KW"/>
</dbReference>
<dbReference type="InterPro" id="IPR006076">
    <property type="entry name" value="FAD-dep_OxRdtase"/>
</dbReference>